<feature type="domain" description="Transposase IS66 central" evidence="3">
    <location>
        <begin position="187"/>
        <end position="429"/>
    </location>
</feature>
<reference evidence="6" key="1">
    <citation type="submission" date="2020-05" db="EMBL/GenBank/DDBJ databases">
        <title>Frigoriglobus tundricola gen. nov., sp. nov., a psychrotolerant cellulolytic planctomycete of the family Gemmataceae with two divergent copies of 16S rRNA gene.</title>
        <authorList>
            <person name="Kulichevskaya I.S."/>
            <person name="Ivanova A.A."/>
            <person name="Naumoff D.G."/>
            <person name="Beletsky A.V."/>
            <person name="Rijpstra W.I.C."/>
            <person name="Sinninghe Damste J.S."/>
            <person name="Mardanov A.V."/>
            <person name="Ravin N.V."/>
            <person name="Dedysh S.N."/>
        </authorList>
    </citation>
    <scope>NUCLEOTIDE SEQUENCE [LARGE SCALE GENOMIC DNA]</scope>
    <source>
        <strain evidence="6">PL17</strain>
    </source>
</reference>
<evidence type="ECO:0000256" key="1">
    <source>
        <dbReference type="SAM" id="Coils"/>
    </source>
</evidence>
<feature type="compositionally biased region" description="Basic and acidic residues" evidence="2">
    <location>
        <begin position="88"/>
        <end position="98"/>
    </location>
</feature>
<dbReference type="Pfam" id="PF03050">
    <property type="entry name" value="DDE_Tnp_IS66"/>
    <property type="match status" value="1"/>
</dbReference>
<evidence type="ECO:0000313" key="6">
    <source>
        <dbReference type="Proteomes" id="UP000503447"/>
    </source>
</evidence>
<dbReference type="InterPro" id="IPR045618">
    <property type="entry name" value="DUF6444"/>
</dbReference>
<dbReference type="PANTHER" id="PTHR33678">
    <property type="entry name" value="BLL1576 PROTEIN"/>
    <property type="match status" value="1"/>
</dbReference>
<feature type="region of interest" description="Disordered" evidence="2">
    <location>
        <begin position="50"/>
        <end position="98"/>
    </location>
</feature>
<proteinExistence type="predicted"/>
<dbReference type="InterPro" id="IPR052344">
    <property type="entry name" value="Transposase-related"/>
</dbReference>
<dbReference type="EMBL" id="CP053452">
    <property type="protein sequence ID" value="QJW95850.1"/>
    <property type="molecule type" value="Genomic_DNA"/>
</dbReference>
<evidence type="ECO:0000259" key="4">
    <source>
        <dbReference type="Pfam" id="PF20042"/>
    </source>
</evidence>
<dbReference type="AlphaFoldDB" id="A0A6M5YQZ8"/>
<evidence type="ECO:0000313" key="5">
    <source>
        <dbReference type="EMBL" id="QJW95850.1"/>
    </source>
</evidence>
<feature type="compositionally biased region" description="Polar residues" evidence="2">
    <location>
        <begin position="50"/>
        <end position="61"/>
    </location>
</feature>
<protein>
    <submittedName>
        <fullName evidence="5">Uncharacterized protein</fullName>
    </submittedName>
</protein>
<dbReference type="RefSeq" id="WP_171471552.1">
    <property type="nucleotide sequence ID" value="NZ_CP053452.2"/>
</dbReference>
<evidence type="ECO:0000256" key="2">
    <source>
        <dbReference type="SAM" id="MobiDB-lite"/>
    </source>
</evidence>
<accession>A0A6M5YQZ8</accession>
<name>A0A6M5YQZ8_9BACT</name>
<evidence type="ECO:0000259" key="3">
    <source>
        <dbReference type="Pfam" id="PF03050"/>
    </source>
</evidence>
<organism evidence="5 6">
    <name type="scientific">Frigoriglobus tundricola</name>
    <dbReference type="NCBI Taxonomy" id="2774151"/>
    <lineage>
        <taxon>Bacteria</taxon>
        <taxon>Pseudomonadati</taxon>
        <taxon>Planctomycetota</taxon>
        <taxon>Planctomycetia</taxon>
        <taxon>Gemmatales</taxon>
        <taxon>Gemmataceae</taxon>
        <taxon>Frigoriglobus</taxon>
    </lineage>
</organism>
<dbReference type="NCBIfam" id="NF033517">
    <property type="entry name" value="transpos_IS66"/>
    <property type="match status" value="1"/>
</dbReference>
<dbReference type="Proteomes" id="UP000503447">
    <property type="component" value="Chromosome"/>
</dbReference>
<dbReference type="PANTHER" id="PTHR33678:SF2">
    <property type="match status" value="1"/>
</dbReference>
<feature type="coiled-coil region" evidence="1">
    <location>
        <begin position="22"/>
        <end position="49"/>
    </location>
</feature>
<keyword evidence="1" id="KW-0175">Coiled coil</keyword>
<dbReference type="Pfam" id="PF20042">
    <property type="entry name" value="DUF6444"/>
    <property type="match status" value="1"/>
</dbReference>
<keyword evidence="6" id="KW-1185">Reference proteome</keyword>
<gene>
    <name evidence="5" type="ORF">FTUN_3404</name>
</gene>
<feature type="domain" description="DUF6444" evidence="4">
    <location>
        <begin position="22"/>
        <end position="92"/>
    </location>
</feature>
<dbReference type="InterPro" id="IPR004291">
    <property type="entry name" value="Transposase_IS66_central"/>
</dbReference>
<dbReference type="KEGG" id="ftj:FTUN_3404"/>
<sequence length="487" mass="53038">MTPIPQPPELPSDLPPQVVAYIRILEATIAELTAQVTGLTTRVAELEARLNQNSTNSSKPPSSDAPHVKPAPPKPSSGKRRGGQPGHPKAERTLLPPDEIRTLKPATCRGCAHPLTGDDSNPAVHQVHEVPVVTPHVTEYRCHRLRCPHCGTTTVAAVPAEAATGYGPRAQAVAALLTGSCRLGKRGTSQLFADLFGLPLSPAMVCKLQHRTAEALKPVAEEALMYTCGQPANVDETSWKQGQKRAWLWVAVTTLVVAFLIRKTRGRSAFEDLRDGSTAVHTTDRYPVYTHLDKHKRQLCWAHLRRDFQAMIDRGGSGTAIGAALLACSDALFENWYRVRDGTLTRSTFRSVYIPALRRQVGEFLRTGAACGCAKTAATCGELLPVEASLWTFARVVGVEPTNNAAEREVRHAVCWRKTSFGTDSERGSRFVERILTVIASCRRQKRNVLAFLIDAVTAHRTGAKAPTLVPAQAQQQNVVNPLFANC</sequence>